<protein>
    <submittedName>
        <fullName evidence="2">Uncharacterized protein</fullName>
    </submittedName>
</protein>
<reference evidence="2 3" key="1">
    <citation type="submission" date="2022-01" db="EMBL/GenBank/DDBJ databases">
        <authorList>
            <person name="Xiong W."/>
            <person name="Schranz E."/>
        </authorList>
    </citation>
    <scope>NUCLEOTIDE SEQUENCE [LARGE SCALE GENOMIC DNA]</scope>
</reference>
<sequence>MAINISASFVFLASVYHIVIPTASSPPIATIPVPNPRLRPYVHSNLIIHEHDAVTPAATNATRTVQEEITNSIRFIMDDTIQFKPQIPQIQKPQIPQIRNSYEIEGIVLSNTTIS</sequence>
<dbReference type="AlphaFoldDB" id="A0AAU9M1J2"/>
<dbReference type="EMBL" id="CAKMRJ010000113">
    <property type="protein sequence ID" value="CAH1417934.1"/>
    <property type="molecule type" value="Genomic_DNA"/>
</dbReference>
<name>A0AAU9M1J2_9ASTR</name>
<evidence type="ECO:0000313" key="3">
    <source>
        <dbReference type="Proteomes" id="UP001157418"/>
    </source>
</evidence>
<accession>A0AAU9M1J2</accession>
<feature type="chain" id="PRO_5043807055" evidence="1">
    <location>
        <begin position="25"/>
        <end position="115"/>
    </location>
</feature>
<evidence type="ECO:0000313" key="2">
    <source>
        <dbReference type="EMBL" id="CAH1417934.1"/>
    </source>
</evidence>
<keyword evidence="3" id="KW-1185">Reference proteome</keyword>
<gene>
    <name evidence="2" type="ORF">LVIROSA_LOCUS5570</name>
</gene>
<evidence type="ECO:0000256" key="1">
    <source>
        <dbReference type="SAM" id="SignalP"/>
    </source>
</evidence>
<proteinExistence type="predicted"/>
<dbReference type="Proteomes" id="UP001157418">
    <property type="component" value="Unassembled WGS sequence"/>
</dbReference>
<comment type="caution">
    <text evidence="2">The sequence shown here is derived from an EMBL/GenBank/DDBJ whole genome shotgun (WGS) entry which is preliminary data.</text>
</comment>
<keyword evidence="1" id="KW-0732">Signal</keyword>
<feature type="signal peptide" evidence="1">
    <location>
        <begin position="1"/>
        <end position="24"/>
    </location>
</feature>
<organism evidence="2 3">
    <name type="scientific">Lactuca virosa</name>
    <dbReference type="NCBI Taxonomy" id="75947"/>
    <lineage>
        <taxon>Eukaryota</taxon>
        <taxon>Viridiplantae</taxon>
        <taxon>Streptophyta</taxon>
        <taxon>Embryophyta</taxon>
        <taxon>Tracheophyta</taxon>
        <taxon>Spermatophyta</taxon>
        <taxon>Magnoliopsida</taxon>
        <taxon>eudicotyledons</taxon>
        <taxon>Gunneridae</taxon>
        <taxon>Pentapetalae</taxon>
        <taxon>asterids</taxon>
        <taxon>campanulids</taxon>
        <taxon>Asterales</taxon>
        <taxon>Asteraceae</taxon>
        <taxon>Cichorioideae</taxon>
        <taxon>Cichorieae</taxon>
        <taxon>Lactucinae</taxon>
        <taxon>Lactuca</taxon>
    </lineage>
</organism>